<evidence type="ECO:0000313" key="2">
    <source>
        <dbReference type="EMBL" id="MDN4173957.1"/>
    </source>
</evidence>
<sequence length="298" mass="32998">MSAVAHDEALQPGSPGWLRLMTASKVAAILGASPWDSPRSMWHKMRNELPEEPQTAVQSRGHYLEPAVLQWYADEHGIDTADQNQWRVHPLYVKDGWAAATPDAVAFPAAAPRLVEAKSARELEEWGAPGTDEIPTYYLFQAYWQMHVSGIHVTDVPIIGAFLDFALYRVTYDPEVGTELEQRCRAFMDSVAADRPPALDGTTATYDALRKLYRAIDDSAVEIPTATAREYLEALAARKDAETRERQAKSTVLDLMGETRFATCGGIKVARRQPNRTGFQLNQVAKSTADLPLEGDPS</sequence>
<dbReference type="Gene3D" id="3.90.320.10">
    <property type="match status" value="1"/>
</dbReference>
<dbReference type="Pfam" id="PF09588">
    <property type="entry name" value="YqaJ"/>
    <property type="match status" value="1"/>
</dbReference>
<name>A0ABT8FHU4_9ACTN</name>
<keyword evidence="3" id="KW-1185">Reference proteome</keyword>
<dbReference type="SUPFAM" id="SSF52980">
    <property type="entry name" value="Restriction endonuclease-like"/>
    <property type="match status" value="1"/>
</dbReference>
<protein>
    <submittedName>
        <fullName evidence="2">YqaJ viral recombinase family protein</fullName>
    </submittedName>
</protein>
<dbReference type="InterPro" id="IPR011335">
    <property type="entry name" value="Restrct_endonuc-II-like"/>
</dbReference>
<dbReference type="Proteomes" id="UP001168620">
    <property type="component" value="Unassembled WGS sequence"/>
</dbReference>
<feature type="domain" description="YqaJ viral recombinase" evidence="1">
    <location>
        <begin position="21"/>
        <end position="151"/>
    </location>
</feature>
<dbReference type="RefSeq" id="WP_300953059.1">
    <property type="nucleotide sequence ID" value="NZ_JAUHJQ010000005.1"/>
</dbReference>
<dbReference type="EMBL" id="JAUHJQ010000005">
    <property type="protein sequence ID" value="MDN4173957.1"/>
    <property type="molecule type" value="Genomic_DNA"/>
</dbReference>
<dbReference type="InterPro" id="IPR019080">
    <property type="entry name" value="YqaJ_viral_recombinase"/>
</dbReference>
<organism evidence="2 3">
    <name type="scientific">Nocardioides oceani</name>
    <dbReference type="NCBI Taxonomy" id="3058369"/>
    <lineage>
        <taxon>Bacteria</taxon>
        <taxon>Bacillati</taxon>
        <taxon>Actinomycetota</taxon>
        <taxon>Actinomycetes</taxon>
        <taxon>Propionibacteriales</taxon>
        <taxon>Nocardioidaceae</taxon>
        <taxon>Nocardioides</taxon>
    </lineage>
</organism>
<accession>A0ABT8FHU4</accession>
<evidence type="ECO:0000259" key="1">
    <source>
        <dbReference type="Pfam" id="PF09588"/>
    </source>
</evidence>
<proteinExistence type="predicted"/>
<evidence type="ECO:0000313" key="3">
    <source>
        <dbReference type="Proteomes" id="UP001168620"/>
    </source>
</evidence>
<dbReference type="InterPro" id="IPR011604">
    <property type="entry name" value="PDDEXK-like_dom_sf"/>
</dbReference>
<reference evidence="2" key="1">
    <citation type="submission" date="2023-06" db="EMBL/GenBank/DDBJ databases">
        <title>Draft genome sequence of Nocardioides sp. SOB77.</title>
        <authorList>
            <person name="Zhang G."/>
        </authorList>
    </citation>
    <scope>NUCLEOTIDE SEQUENCE</scope>
    <source>
        <strain evidence="2">SOB77</strain>
    </source>
</reference>
<comment type="caution">
    <text evidence="2">The sequence shown here is derived from an EMBL/GenBank/DDBJ whole genome shotgun (WGS) entry which is preliminary data.</text>
</comment>
<gene>
    <name evidence="2" type="ORF">QWY28_13430</name>
</gene>